<dbReference type="SUPFAM" id="SSF50965">
    <property type="entry name" value="Galactose oxidase, central domain"/>
    <property type="match status" value="1"/>
</dbReference>
<proteinExistence type="predicted"/>
<sequence length="558" mass="64522">MDQSMKANCQMTLKYYRYNKMELKPCWAAKCLRQVAFVCKCTNPETYTCEHHLKQHTKDPGKIHQLNPLLFDPIYGTKEAICNYISQEIKKKEELKKDLLNSFSNHFCDLEQRMKEFLKKVDVEIEELQKYIDKVNHVEAVSKLEKDPLIKSLSLNRENAVLRVKKFIPESTVPPNYAKEIFGKSKFVKKMISCFIEDNLLNKILQIDSFLENCKASANENANELVKLQSYIQELIGDTEKIMQELEEGSLENKSKDSDIYSSDKYSSGKTVEMTFGKKDKESIKKPADPEIDETSSNIYLIDDKNLLIYDTDNEREEVIPLETEEPFDPGTCIARLPNGELFCFGIHPPSSGFALIIGKNYEIRNLPIGTPCNYSSATYFNGSIYCFGGIDVNYPIHSALSDRFDLNENRWNKLTPMTQVDAYCNSIIINGNILISGWLNKNLLRYSIDTNSFTTIPFEFMAEKRKLLINAERLYLIEYGNNGSVYECGMGSDTDWARVSASPSSNLPWQVYILNNKGEFYIGIFEYSFFEKHKKRYYKFNLDEKLLNELKNKQLKF</sequence>
<reference evidence="1" key="1">
    <citation type="submission" date="2021-09" db="EMBL/GenBank/DDBJ databases">
        <authorList>
            <consortium name="AG Swart"/>
            <person name="Singh M."/>
            <person name="Singh A."/>
            <person name="Seah K."/>
            <person name="Emmerich C."/>
        </authorList>
    </citation>
    <scope>NUCLEOTIDE SEQUENCE</scope>
    <source>
        <strain evidence="1">ATCC30299</strain>
    </source>
</reference>
<protein>
    <submittedName>
        <fullName evidence="1">Uncharacterized protein</fullName>
    </submittedName>
</protein>
<accession>A0AAU9K9M5</accession>
<gene>
    <name evidence="1" type="ORF">BSTOLATCC_MIC62267</name>
</gene>
<dbReference type="InterPro" id="IPR011043">
    <property type="entry name" value="Gal_Oxase/kelch_b-propeller"/>
</dbReference>
<name>A0AAU9K9M5_9CILI</name>
<organism evidence="1 2">
    <name type="scientific">Blepharisma stoltei</name>
    <dbReference type="NCBI Taxonomy" id="1481888"/>
    <lineage>
        <taxon>Eukaryota</taxon>
        <taxon>Sar</taxon>
        <taxon>Alveolata</taxon>
        <taxon>Ciliophora</taxon>
        <taxon>Postciliodesmatophora</taxon>
        <taxon>Heterotrichea</taxon>
        <taxon>Heterotrichida</taxon>
        <taxon>Blepharismidae</taxon>
        <taxon>Blepharisma</taxon>
    </lineage>
</organism>
<dbReference type="EMBL" id="CAJZBQ010000059">
    <property type="protein sequence ID" value="CAG9334729.1"/>
    <property type="molecule type" value="Genomic_DNA"/>
</dbReference>
<evidence type="ECO:0000313" key="2">
    <source>
        <dbReference type="Proteomes" id="UP001162131"/>
    </source>
</evidence>
<dbReference type="InterPro" id="IPR006652">
    <property type="entry name" value="Kelch_1"/>
</dbReference>
<dbReference type="Pfam" id="PF01344">
    <property type="entry name" value="Kelch_1"/>
    <property type="match status" value="1"/>
</dbReference>
<keyword evidence="2" id="KW-1185">Reference proteome</keyword>
<dbReference type="Proteomes" id="UP001162131">
    <property type="component" value="Unassembled WGS sequence"/>
</dbReference>
<dbReference type="AlphaFoldDB" id="A0AAU9K9M5"/>
<comment type="caution">
    <text evidence="1">The sequence shown here is derived from an EMBL/GenBank/DDBJ whole genome shotgun (WGS) entry which is preliminary data.</text>
</comment>
<evidence type="ECO:0000313" key="1">
    <source>
        <dbReference type="EMBL" id="CAG9334729.1"/>
    </source>
</evidence>
<dbReference type="InterPro" id="IPR015915">
    <property type="entry name" value="Kelch-typ_b-propeller"/>
</dbReference>
<dbReference type="Gene3D" id="2.120.10.80">
    <property type="entry name" value="Kelch-type beta propeller"/>
    <property type="match status" value="1"/>
</dbReference>